<evidence type="ECO:0000256" key="12">
    <source>
        <dbReference type="SAM" id="Phobius"/>
    </source>
</evidence>
<dbReference type="Proteomes" id="UP001058317">
    <property type="component" value="Chromosome"/>
</dbReference>
<dbReference type="EMBL" id="AP026382">
    <property type="protein sequence ID" value="BDN94932.1"/>
    <property type="molecule type" value="Genomic_DNA"/>
</dbReference>
<organism evidence="14 15">
    <name type="scientific">Citrobacter braakii</name>
    <dbReference type="NCBI Taxonomy" id="57706"/>
    <lineage>
        <taxon>Bacteria</taxon>
        <taxon>Pseudomonadati</taxon>
        <taxon>Pseudomonadota</taxon>
        <taxon>Gammaproteobacteria</taxon>
        <taxon>Enterobacterales</taxon>
        <taxon>Enterobacteriaceae</taxon>
        <taxon>Citrobacter</taxon>
        <taxon>Citrobacter freundii complex</taxon>
    </lineage>
</organism>
<evidence type="ECO:0000256" key="9">
    <source>
        <dbReference type="ARBA" id="ARBA00022989"/>
    </source>
</evidence>
<keyword evidence="8 12" id="KW-0812">Transmembrane</keyword>
<feature type="transmembrane region" description="Helical" evidence="12">
    <location>
        <begin position="123"/>
        <end position="145"/>
    </location>
</feature>
<dbReference type="AlphaFoldDB" id="A0AAD1KYH4"/>
<dbReference type="InterPro" id="IPR036259">
    <property type="entry name" value="MFS_trans_sf"/>
</dbReference>
<evidence type="ECO:0000256" key="3">
    <source>
        <dbReference type="ARBA" id="ARBA00022448"/>
    </source>
</evidence>
<keyword evidence="3" id="KW-0813">Transport</keyword>
<dbReference type="PROSITE" id="PS50850">
    <property type="entry name" value="MFS"/>
    <property type="match status" value="1"/>
</dbReference>
<feature type="transmembrane region" description="Helical" evidence="12">
    <location>
        <begin position="65"/>
        <end position="85"/>
    </location>
</feature>
<keyword evidence="9 12" id="KW-1133">Transmembrane helix</keyword>
<evidence type="ECO:0000256" key="2">
    <source>
        <dbReference type="ARBA" id="ARBA00009598"/>
    </source>
</evidence>
<dbReference type="NCBIfam" id="NF007107">
    <property type="entry name" value="PRK09556.1"/>
    <property type="match status" value="1"/>
</dbReference>
<evidence type="ECO:0000259" key="13">
    <source>
        <dbReference type="PROSITE" id="PS50850"/>
    </source>
</evidence>
<reference evidence="14" key="1">
    <citation type="submission" date="2022-07" db="EMBL/GenBank/DDBJ databases">
        <title>Complete genome sequence of carbapenem-resistant Citrobacter spp. in Japan.</title>
        <authorList>
            <person name="Maehana S."/>
            <person name="Suzuki M."/>
            <person name="Kitasato H."/>
        </authorList>
    </citation>
    <scope>NUCLEOTIDE SEQUENCE</scope>
    <source>
        <strain evidence="14">KAM621</strain>
    </source>
</reference>
<evidence type="ECO:0000256" key="7">
    <source>
        <dbReference type="ARBA" id="ARBA00022597"/>
    </source>
</evidence>
<feature type="transmembrane region" description="Helical" evidence="12">
    <location>
        <begin position="97"/>
        <end position="117"/>
    </location>
</feature>
<evidence type="ECO:0000256" key="5">
    <source>
        <dbReference type="ARBA" id="ARBA00022519"/>
    </source>
</evidence>
<dbReference type="InterPro" id="IPR000849">
    <property type="entry name" value="Sugar_P_transporter"/>
</dbReference>
<dbReference type="Pfam" id="PF07690">
    <property type="entry name" value="MFS_1"/>
    <property type="match status" value="1"/>
</dbReference>
<feature type="domain" description="Major facilitator superfamily (MFS) profile" evidence="13">
    <location>
        <begin position="27"/>
        <end position="450"/>
    </location>
</feature>
<dbReference type="InterPro" id="IPR011701">
    <property type="entry name" value="MFS"/>
</dbReference>
<feature type="transmembrane region" description="Helical" evidence="12">
    <location>
        <begin position="392"/>
        <end position="411"/>
    </location>
</feature>
<keyword evidence="10 12" id="KW-0472">Membrane</keyword>
<evidence type="ECO:0000256" key="1">
    <source>
        <dbReference type="ARBA" id="ARBA00004429"/>
    </source>
</evidence>
<keyword evidence="4" id="KW-1003">Cell membrane</keyword>
<feature type="transmembrane region" description="Helical" evidence="12">
    <location>
        <begin position="423"/>
        <end position="446"/>
    </location>
</feature>
<evidence type="ECO:0000256" key="4">
    <source>
        <dbReference type="ARBA" id="ARBA00022475"/>
    </source>
</evidence>
<evidence type="ECO:0000313" key="14">
    <source>
        <dbReference type="EMBL" id="BDN94932.1"/>
    </source>
</evidence>
<dbReference type="CDD" id="cd17345">
    <property type="entry name" value="MFS_GlpT"/>
    <property type="match status" value="1"/>
</dbReference>
<feature type="transmembrane region" description="Helical" evidence="12">
    <location>
        <begin position="192"/>
        <end position="210"/>
    </location>
</feature>
<dbReference type="InterPro" id="IPR020846">
    <property type="entry name" value="MFS_dom"/>
</dbReference>
<feature type="transmembrane region" description="Helical" evidence="12">
    <location>
        <begin position="166"/>
        <end position="186"/>
    </location>
</feature>
<evidence type="ECO:0000313" key="15">
    <source>
        <dbReference type="Proteomes" id="UP001058317"/>
    </source>
</evidence>
<dbReference type="FunFam" id="1.20.1250.20:FF:000031">
    <property type="entry name" value="Hexose phosphate transporter"/>
    <property type="match status" value="1"/>
</dbReference>
<evidence type="ECO:0000256" key="11">
    <source>
        <dbReference type="ARBA" id="ARBA00067317"/>
    </source>
</evidence>
<dbReference type="SUPFAM" id="SSF103473">
    <property type="entry name" value="MFS general substrate transporter"/>
    <property type="match status" value="1"/>
</dbReference>
<keyword evidence="6" id="KW-0592">Phosphate transport</keyword>
<comment type="subcellular location">
    <subcellularLocation>
        <location evidence="1">Cell inner membrane</location>
        <topology evidence="1">Multi-pass membrane protein</topology>
    </subcellularLocation>
</comment>
<dbReference type="GO" id="GO:0005886">
    <property type="term" value="C:plasma membrane"/>
    <property type="evidence" value="ECO:0007669"/>
    <property type="project" value="UniProtKB-SubCell"/>
</dbReference>
<feature type="transmembrane region" description="Helical" evidence="12">
    <location>
        <begin position="327"/>
        <end position="345"/>
    </location>
</feature>
<feature type="transmembrane region" description="Helical" evidence="12">
    <location>
        <begin position="260"/>
        <end position="278"/>
    </location>
</feature>
<dbReference type="Gene3D" id="1.20.1250.20">
    <property type="entry name" value="MFS general substrate transporter like domains"/>
    <property type="match status" value="2"/>
</dbReference>
<protein>
    <recommendedName>
        <fullName evidence="11">Hexose-6-phosphate:phosphate antiporter</fullName>
    </recommendedName>
</protein>
<feature type="transmembrane region" description="Helical" evidence="12">
    <location>
        <begin position="28"/>
        <end position="45"/>
    </location>
</feature>
<proteinExistence type="inferred from homology"/>
<dbReference type="NCBIfam" id="TIGR00881">
    <property type="entry name" value="2A0104"/>
    <property type="match status" value="1"/>
</dbReference>
<dbReference type="PIRSF" id="PIRSF002808">
    <property type="entry name" value="Hexose_phosphate_transp"/>
    <property type="match status" value="1"/>
</dbReference>
<keyword evidence="7" id="KW-0762">Sugar transport</keyword>
<dbReference type="FunFam" id="1.20.1250.20:FF:000033">
    <property type="entry name" value="Hexose phosphate transporter"/>
    <property type="match status" value="1"/>
</dbReference>
<dbReference type="InterPro" id="IPR051337">
    <property type="entry name" value="OPA_Antiporter"/>
</dbReference>
<keyword evidence="5" id="KW-0997">Cell inner membrane</keyword>
<feature type="transmembrane region" description="Helical" evidence="12">
    <location>
        <begin position="298"/>
        <end position="318"/>
    </location>
</feature>
<comment type="similarity">
    <text evidence="2">Belongs to the major facilitator superfamily. Organophosphate:Pi antiporter (OPA) (TC 2.A.1.4) family.</text>
</comment>
<name>A0AAD1KYH4_CITBR</name>
<evidence type="ECO:0000256" key="10">
    <source>
        <dbReference type="ARBA" id="ARBA00023136"/>
    </source>
</evidence>
<dbReference type="PANTHER" id="PTHR43826">
    <property type="entry name" value="GLUCOSE-6-PHOSPHATE EXCHANGER SLC37A4"/>
    <property type="match status" value="1"/>
</dbReference>
<feature type="transmembrane region" description="Helical" evidence="12">
    <location>
        <begin position="351"/>
        <end position="380"/>
    </location>
</feature>
<dbReference type="PANTHER" id="PTHR43826:SF2">
    <property type="entry name" value="HEXOSE-6-PHOSPHATE:PHOSPHATE ANTIPORTER"/>
    <property type="match status" value="1"/>
</dbReference>
<gene>
    <name evidence="14" type="ORF">KAM621c_00370</name>
</gene>
<accession>A0AAD1KYH4</accession>
<evidence type="ECO:0000256" key="8">
    <source>
        <dbReference type="ARBA" id="ARBA00022692"/>
    </source>
</evidence>
<dbReference type="GO" id="GO:0035435">
    <property type="term" value="P:phosphate ion transmembrane transport"/>
    <property type="evidence" value="ECO:0007669"/>
    <property type="project" value="TreeGrafter"/>
</dbReference>
<dbReference type="GO" id="GO:0061513">
    <property type="term" value="F:glucose 6-phosphate:phosphate antiporter activity"/>
    <property type="evidence" value="ECO:0007669"/>
    <property type="project" value="TreeGrafter"/>
</dbReference>
<evidence type="ECO:0000256" key="6">
    <source>
        <dbReference type="ARBA" id="ARBA00022592"/>
    </source>
</evidence>
<sequence>MLAFLNQVRKPTLDLPLDVRRKMWFKPFMQSYLVVFIGYLTMYLIRKNFNIAQNDMISTYGLSMTQLGMIGLGFSITYGVGKTLVSYYADGKNTKQFLPFMLILSAICMLGFSASMGAGSTSLFLMIAFYALSGFFQSTGGSCSYSTITKWTPRRKRGSYLGMWNISHNLGGAGAAGVALFGANYLFDGHVIGMFIFPSIIALIVGFIGLRYGSDSPESYGLGKAEELFGEEISEEDKETEENEMTKWQIFVEYVLKNKVIWLLCFSNIFLYVVRIGIDQWSTVYAFQELKLSKEVAIQGFTLFEVGALVGTLLWGWLSDLANGRRALVACVALALIIATLGVYQHASNQYVYLASLFALGFLVFGPQLLIGVAAVGFVPKKAIGAADGIKGTFAYLIGDSFAKLGLGMIADGTPIFGLTGWAGTFAALDTAAIGCICLMAIVAVFEERKIRREKKIQQLKVVDSIGQRNSYVKTWGCGGFLNETNIYSRGKSLCF</sequence>